<name>A0A8S2T800_9BILA</name>
<evidence type="ECO:0000313" key="2">
    <source>
        <dbReference type="EMBL" id="CAF4269659.1"/>
    </source>
</evidence>
<dbReference type="EMBL" id="CAJOBI010030394">
    <property type="protein sequence ID" value="CAF4269659.1"/>
    <property type="molecule type" value="Genomic_DNA"/>
</dbReference>
<organism evidence="2 3">
    <name type="scientific">Rotaria magnacalcarata</name>
    <dbReference type="NCBI Taxonomy" id="392030"/>
    <lineage>
        <taxon>Eukaryota</taxon>
        <taxon>Metazoa</taxon>
        <taxon>Spiralia</taxon>
        <taxon>Gnathifera</taxon>
        <taxon>Rotifera</taxon>
        <taxon>Eurotatoria</taxon>
        <taxon>Bdelloidea</taxon>
        <taxon>Philodinida</taxon>
        <taxon>Philodinidae</taxon>
        <taxon>Rotaria</taxon>
    </lineage>
</organism>
<feature type="compositionally biased region" description="Basic residues" evidence="1">
    <location>
        <begin position="46"/>
        <end position="56"/>
    </location>
</feature>
<comment type="caution">
    <text evidence="2">The sequence shown here is derived from an EMBL/GenBank/DDBJ whole genome shotgun (WGS) entry which is preliminary data.</text>
</comment>
<evidence type="ECO:0000313" key="3">
    <source>
        <dbReference type="Proteomes" id="UP000676336"/>
    </source>
</evidence>
<gene>
    <name evidence="2" type="ORF">SMN809_LOCUS24777</name>
</gene>
<feature type="compositionally biased region" description="Polar residues" evidence="1">
    <location>
        <begin position="31"/>
        <end position="45"/>
    </location>
</feature>
<accession>A0A8S2T800</accession>
<reference evidence="2" key="1">
    <citation type="submission" date="2021-02" db="EMBL/GenBank/DDBJ databases">
        <authorList>
            <person name="Nowell W R."/>
        </authorList>
    </citation>
    <scope>NUCLEOTIDE SEQUENCE</scope>
</reference>
<feature type="compositionally biased region" description="Basic residues" evidence="1">
    <location>
        <begin position="79"/>
        <end position="89"/>
    </location>
</feature>
<sequence>MVSTRSSHPNGDQNTNESYKDRHIKKVVNYEQDSSNDSFGNSKAPSRTHRILRKRTAPNYRNAFDYMDEDDDDDEPIGRRRRRDTRRNARTLIDRSNSGSPTTGRFPKKARSSNLSMYDRVKNRRKSMDPDVYSEEREENDNNERQQEENDQNNENDSERKTNNNNKNNEPAHQNGDDDTTEDNTMDVLHRDEEEDEGEEEEEEENNQQKAKYSLRERKPPIQKFPLYEQPRPRRKTIYYDVDERPTGSRRSRRQRYDYLEETQRIGTDEGAYYSLVLLYFVIFQWVEQCPDFD</sequence>
<feature type="region of interest" description="Disordered" evidence="1">
    <location>
        <begin position="1"/>
        <end position="221"/>
    </location>
</feature>
<feature type="compositionally biased region" description="Acidic residues" evidence="1">
    <location>
        <begin position="193"/>
        <end position="206"/>
    </location>
</feature>
<dbReference type="Proteomes" id="UP000676336">
    <property type="component" value="Unassembled WGS sequence"/>
</dbReference>
<feature type="compositionally biased region" description="Polar residues" evidence="1">
    <location>
        <begin position="1"/>
        <end position="17"/>
    </location>
</feature>
<dbReference type="AlphaFoldDB" id="A0A8S2T800"/>
<feature type="compositionally biased region" description="Polar residues" evidence="1">
    <location>
        <begin position="94"/>
        <end position="103"/>
    </location>
</feature>
<feature type="compositionally biased region" description="Acidic residues" evidence="1">
    <location>
        <begin position="66"/>
        <end position="75"/>
    </location>
</feature>
<protein>
    <submittedName>
        <fullName evidence="2">Uncharacterized protein</fullName>
    </submittedName>
</protein>
<evidence type="ECO:0000256" key="1">
    <source>
        <dbReference type="SAM" id="MobiDB-lite"/>
    </source>
</evidence>
<proteinExistence type="predicted"/>